<dbReference type="SUPFAM" id="SSF51366">
    <property type="entry name" value="Ribulose-phoshate binding barrel"/>
    <property type="match status" value="1"/>
</dbReference>
<reference evidence="6" key="2">
    <citation type="submission" date="2021-08" db="EMBL/GenBank/DDBJ databases">
        <authorList>
            <person name="Dalcin Martins P."/>
        </authorList>
    </citation>
    <scope>NUCLEOTIDE SEQUENCE</scope>
    <source>
        <strain evidence="6">MAG_39</strain>
    </source>
</reference>
<dbReference type="PANTHER" id="PTHR21235">
    <property type="entry name" value="IMIDAZOLE GLYCEROL PHOSPHATE SYNTHASE SUBUNIT HISF/H IGP SYNTHASE SUBUNIT HISF/H"/>
    <property type="match status" value="1"/>
</dbReference>
<dbReference type="InterPro" id="IPR006062">
    <property type="entry name" value="His_biosynth"/>
</dbReference>
<dbReference type="GO" id="GO:0000105">
    <property type="term" value="P:L-histidine biosynthetic process"/>
    <property type="evidence" value="ECO:0007669"/>
    <property type="project" value="UniProtKB-KW"/>
</dbReference>
<comment type="similarity">
    <text evidence="1 5">Belongs to the HisA/HisF family.</text>
</comment>
<keyword evidence="3 5" id="KW-0368">Histidine biosynthesis</keyword>
<dbReference type="InterPro" id="IPR013785">
    <property type="entry name" value="Aldolase_TIM"/>
</dbReference>
<evidence type="ECO:0000256" key="3">
    <source>
        <dbReference type="ARBA" id="ARBA00023102"/>
    </source>
</evidence>
<comment type="pathway">
    <text evidence="4">Amino-acid biosynthesis.</text>
</comment>
<organism evidence="6 7">
    <name type="scientific">Candidatus Nitrobium versatile</name>
    <dbReference type="NCBI Taxonomy" id="2884831"/>
    <lineage>
        <taxon>Bacteria</taxon>
        <taxon>Pseudomonadati</taxon>
        <taxon>Nitrospirota</taxon>
        <taxon>Nitrospiria</taxon>
        <taxon>Nitrospirales</taxon>
        <taxon>Nitrospiraceae</taxon>
        <taxon>Candidatus Nitrobium</taxon>
    </lineage>
</organism>
<evidence type="ECO:0000256" key="2">
    <source>
        <dbReference type="ARBA" id="ARBA00022605"/>
    </source>
</evidence>
<protein>
    <submittedName>
        <fullName evidence="6">Imidazole glycerol phosphate synthase cyclase subunit</fullName>
    </submittedName>
</protein>
<name>A0A953JDM2_9BACT</name>
<evidence type="ECO:0000313" key="6">
    <source>
        <dbReference type="EMBL" id="MBZ0155811.1"/>
    </source>
</evidence>
<dbReference type="GO" id="GO:0000107">
    <property type="term" value="F:imidazoleglycerol-phosphate synthase activity"/>
    <property type="evidence" value="ECO:0007669"/>
    <property type="project" value="TreeGrafter"/>
</dbReference>
<evidence type="ECO:0000256" key="1">
    <source>
        <dbReference type="ARBA" id="ARBA00009667"/>
    </source>
</evidence>
<dbReference type="AlphaFoldDB" id="A0A953JDM2"/>
<dbReference type="Pfam" id="PF00977">
    <property type="entry name" value="His_biosynth"/>
    <property type="match status" value="1"/>
</dbReference>
<gene>
    <name evidence="6" type="ORF">K8I29_06285</name>
</gene>
<sequence>MPHKRLVFILLYDSGHFMLSRNFRLQRVGDINWLTRHYNFKNISHSIDELIVLDVTRKNRNIVIFAEMLKKLVNHVFVPIGAGGGIHSVESAALLLQSGADKLVINSILHTDSTVINELSKTFGNQCIVTSIDFKRPNGGECVIYYNKGQEAADISLKEAVRKAVDSGSGEIMINSIEKDGTGNGYDLRAVDSIECSVEVPLIISGGAGNVRHLIEGLQTKGVDAVATANLFNFVGNGLPLARSEMISNRLDLAKWDPEEFEVLQSLGA</sequence>
<evidence type="ECO:0000256" key="5">
    <source>
        <dbReference type="RuleBase" id="RU003657"/>
    </source>
</evidence>
<evidence type="ECO:0000256" key="4">
    <source>
        <dbReference type="ARBA" id="ARBA00029440"/>
    </source>
</evidence>
<dbReference type="Proteomes" id="UP000705867">
    <property type="component" value="Unassembled WGS sequence"/>
</dbReference>
<dbReference type="InterPro" id="IPR011060">
    <property type="entry name" value="RibuloseP-bd_barrel"/>
</dbReference>
<dbReference type="PANTHER" id="PTHR21235:SF2">
    <property type="entry name" value="IMIDAZOLE GLYCEROL PHOSPHATE SYNTHASE HISHF"/>
    <property type="match status" value="1"/>
</dbReference>
<dbReference type="InterPro" id="IPR050064">
    <property type="entry name" value="IGPS_HisA/HisF"/>
</dbReference>
<keyword evidence="2 5" id="KW-0028">Amino-acid biosynthesis</keyword>
<dbReference type="Gene3D" id="3.20.20.70">
    <property type="entry name" value="Aldolase class I"/>
    <property type="match status" value="1"/>
</dbReference>
<reference evidence="6" key="1">
    <citation type="journal article" date="2021" name="bioRxiv">
        <title>Unraveling nitrogen, sulfur and carbon metabolic pathways and microbial community transcriptional responses to substrate deprivation and toxicity stresses in a bioreactor mimicking anoxic brackish coastal sediment conditions.</title>
        <authorList>
            <person name="Martins P.D."/>
            <person name="Echeveste M.J."/>
            <person name="Arshad A."/>
            <person name="Kurth J."/>
            <person name="Ouboter H."/>
            <person name="Jetten M.S.M."/>
            <person name="Welte C.U."/>
        </authorList>
    </citation>
    <scope>NUCLEOTIDE SEQUENCE</scope>
    <source>
        <strain evidence="6">MAG_39</strain>
    </source>
</reference>
<evidence type="ECO:0000313" key="7">
    <source>
        <dbReference type="Proteomes" id="UP000705867"/>
    </source>
</evidence>
<comment type="caution">
    <text evidence="6">The sequence shown here is derived from an EMBL/GenBank/DDBJ whole genome shotgun (WGS) entry which is preliminary data.</text>
</comment>
<accession>A0A953JDM2</accession>
<proteinExistence type="inferred from homology"/>
<dbReference type="EMBL" id="JAIOIV010000047">
    <property type="protein sequence ID" value="MBZ0155811.1"/>
    <property type="molecule type" value="Genomic_DNA"/>
</dbReference>